<evidence type="ECO:0000256" key="2">
    <source>
        <dbReference type="SAM" id="Phobius"/>
    </source>
</evidence>
<feature type="transmembrane region" description="Helical" evidence="2">
    <location>
        <begin position="20"/>
        <end position="40"/>
    </location>
</feature>
<proteinExistence type="predicted"/>
<sequence length="286" mass="30538">MQYSWPQALSAATTTTALLAFQLLWPFLICGTLLGLFTCCRKKAKTDANGKSQVGPSSSTRTALDDSKKGSQKGNPKKKDNLSSKKDAGVATSADGFPIFPILKTDNSTVVCTLSASTNTPNDDNNAKTAYTMQSMTKSLVKSAPKTAKAPVPPKEAAPPAEPTSKEEKPTKAPTDAKTMVTKAESSKATSKVETPKSATSKTEPSKPETSKDSPATPVSTPKEEEEKTKKTQESKETAQTTERSTEVTKSGTDLSTEEQKETETTDKDNSNKDSNKDASDKEKEN</sequence>
<feature type="compositionally biased region" description="Low complexity" evidence="1">
    <location>
        <begin position="141"/>
        <end position="150"/>
    </location>
</feature>
<organism evidence="3 4">
    <name type="scientific">Meloidogyne incognita</name>
    <name type="common">Southern root-knot nematode worm</name>
    <name type="synonym">Oxyuris incognita</name>
    <dbReference type="NCBI Taxonomy" id="6306"/>
    <lineage>
        <taxon>Eukaryota</taxon>
        <taxon>Metazoa</taxon>
        <taxon>Ecdysozoa</taxon>
        <taxon>Nematoda</taxon>
        <taxon>Chromadorea</taxon>
        <taxon>Rhabditida</taxon>
        <taxon>Tylenchina</taxon>
        <taxon>Tylenchomorpha</taxon>
        <taxon>Tylenchoidea</taxon>
        <taxon>Meloidogynidae</taxon>
        <taxon>Meloidogyninae</taxon>
        <taxon>Meloidogyne</taxon>
        <taxon>Meloidogyne incognita group</taxon>
    </lineage>
</organism>
<feature type="region of interest" description="Disordered" evidence="1">
    <location>
        <begin position="138"/>
        <end position="286"/>
    </location>
</feature>
<feature type="compositionally biased region" description="Basic and acidic residues" evidence="1">
    <location>
        <begin position="77"/>
        <end position="88"/>
    </location>
</feature>
<evidence type="ECO:0000313" key="4">
    <source>
        <dbReference type="WBParaSite" id="Minc3s00343g10630"/>
    </source>
</evidence>
<dbReference type="AlphaFoldDB" id="A0A914L8U9"/>
<keyword evidence="3" id="KW-1185">Reference proteome</keyword>
<dbReference type="Proteomes" id="UP000887563">
    <property type="component" value="Unplaced"/>
</dbReference>
<feature type="compositionally biased region" description="Polar residues" evidence="1">
    <location>
        <begin position="49"/>
        <end position="62"/>
    </location>
</feature>
<dbReference type="WBParaSite" id="Minc3s00343g10630">
    <property type="protein sequence ID" value="Minc3s00343g10630"/>
    <property type="gene ID" value="Minc3s00343g10630"/>
</dbReference>
<protein>
    <submittedName>
        <fullName evidence="4">Candidate secreted effector</fullName>
    </submittedName>
</protein>
<keyword evidence="2" id="KW-0472">Membrane</keyword>
<feature type="region of interest" description="Disordered" evidence="1">
    <location>
        <begin position="47"/>
        <end position="88"/>
    </location>
</feature>
<accession>A0A914L8U9</accession>
<feature type="compositionally biased region" description="Basic and acidic residues" evidence="1">
    <location>
        <begin position="258"/>
        <end position="286"/>
    </location>
</feature>
<keyword evidence="2" id="KW-1133">Transmembrane helix</keyword>
<feature type="compositionally biased region" description="Polar residues" evidence="1">
    <location>
        <begin position="187"/>
        <end position="203"/>
    </location>
</feature>
<feature type="compositionally biased region" description="Basic and acidic residues" evidence="1">
    <location>
        <begin position="222"/>
        <end position="237"/>
    </location>
</feature>
<keyword evidence="2" id="KW-0812">Transmembrane</keyword>
<evidence type="ECO:0000256" key="1">
    <source>
        <dbReference type="SAM" id="MobiDB-lite"/>
    </source>
</evidence>
<feature type="compositionally biased region" description="Pro residues" evidence="1">
    <location>
        <begin position="151"/>
        <end position="162"/>
    </location>
</feature>
<name>A0A914L8U9_MELIC</name>
<evidence type="ECO:0000313" key="3">
    <source>
        <dbReference type="Proteomes" id="UP000887563"/>
    </source>
</evidence>
<reference evidence="4" key="1">
    <citation type="submission" date="2022-11" db="UniProtKB">
        <authorList>
            <consortium name="WormBaseParasite"/>
        </authorList>
    </citation>
    <scope>IDENTIFICATION</scope>
</reference>